<dbReference type="GO" id="GO:0020037">
    <property type="term" value="F:heme binding"/>
    <property type="evidence" value="ECO:0007669"/>
    <property type="project" value="InterPro"/>
</dbReference>
<evidence type="ECO:0000313" key="12">
    <source>
        <dbReference type="EMBL" id="MBJ3774759.1"/>
    </source>
</evidence>
<comment type="similarity">
    <text evidence="10">Belongs to the CcmE/CycJ family.</text>
</comment>
<evidence type="ECO:0000256" key="4">
    <source>
        <dbReference type="ARBA" id="ARBA00022723"/>
    </source>
</evidence>
<keyword evidence="4 10" id="KW-0479">Metal-binding</keyword>
<keyword evidence="10" id="KW-1003">Cell membrane</keyword>
<dbReference type="AlphaFoldDB" id="A0A934INP3"/>
<accession>A0A934INP3</accession>
<reference evidence="12" key="1">
    <citation type="submission" date="2020-12" db="EMBL/GenBank/DDBJ databases">
        <title>Bacterial taxonomy.</title>
        <authorList>
            <person name="Pan X."/>
        </authorList>
    </citation>
    <scope>NUCLEOTIDE SEQUENCE</scope>
    <source>
        <strain evidence="12">B2012</strain>
    </source>
</reference>
<dbReference type="SUPFAM" id="SSF82093">
    <property type="entry name" value="Heme chaperone CcmE"/>
    <property type="match status" value="1"/>
</dbReference>
<gene>
    <name evidence="10 12" type="primary">ccmE</name>
    <name evidence="10" type="synonym">cycJ</name>
    <name evidence="12" type="ORF">JCR33_03620</name>
</gene>
<evidence type="ECO:0000256" key="2">
    <source>
        <dbReference type="ARBA" id="ARBA00022617"/>
    </source>
</evidence>
<evidence type="ECO:0000256" key="3">
    <source>
        <dbReference type="ARBA" id="ARBA00022692"/>
    </source>
</evidence>
<dbReference type="PANTHER" id="PTHR34128">
    <property type="entry name" value="CYTOCHROME C-TYPE BIOGENESIS PROTEIN CCME HOMOLOG, MITOCHONDRIAL"/>
    <property type="match status" value="1"/>
</dbReference>
<dbReference type="InterPro" id="IPR036127">
    <property type="entry name" value="CcmE-like_sf"/>
</dbReference>
<keyword evidence="5 10" id="KW-0201">Cytochrome c-type biogenesis</keyword>
<comment type="function">
    <text evidence="10">Heme chaperone required for the biogenesis of c-type cytochromes. Transiently binds heme delivered by CcmC and transfers the heme to apo-cytochromes in a process facilitated by CcmF and CcmH.</text>
</comment>
<keyword evidence="3 10" id="KW-0812">Transmembrane</keyword>
<evidence type="ECO:0000256" key="11">
    <source>
        <dbReference type="PIRSR" id="PIRSR604329-50"/>
    </source>
</evidence>
<feature type="binding site" description="covalent" evidence="10 11">
    <location>
        <position position="125"/>
    </location>
    <ligand>
        <name>heme</name>
        <dbReference type="ChEBI" id="CHEBI:30413"/>
    </ligand>
</feature>
<dbReference type="InterPro" id="IPR012340">
    <property type="entry name" value="NA-bd_OB-fold"/>
</dbReference>
<dbReference type="GO" id="GO:0017004">
    <property type="term" value="P:cytochrome complex assembly"/>
    <property type="evidence" value="ECO:0007669"/>
    <property type="project" value="UniProtKB-KW"/>
</dbReference>
<organism evidence="12 13">
    <name type="scientific">Acuticoccus mangrovi</name>
    <dbReference type="NCBI Taxonomy" id="2796142"/>
    <lineage>
        <taxon>Bacteria</taxon>
        <taxon>Pseudomonadati</taxon>
        <taxon>Pseudomonadota</taxon>
        <taxon>Alphaproteobacteria</taxon>
        <taxon>Hyphomicrobiales</taxon>
        <taxon>Amorphaceae</taxon>
        <taxon>Acuticoccus</taxon>
    </lineage>
</organism>
<dbReference type="RefSeq" id="WP_198880659.1">
    <property type="nucleotide sequence ID" value="NZ_JAEKJA010000002.1"/>
</dbReference>
<dbReference type="PANTHER" id="PTHR34128:SF2">
    <property type="entry name" value="CYTOCHROME C-TYPE BIOGENESIS PROTEIN CCME HOMOLOG, MITOCHONDRIAL"/>
    <property type="match status" value="1"/>
</dbReference>
<dbReference type="HAMAP" id="MF_01959">
    <property type="entry name" value="CcmE"/>
    <property type="match status" value="1"/>
</dbReference>
<name>A0A934INP3_9HYPH</name>
<evidence type="ECO:0000256" key="5">
    <source>
        <dbReference type="ARBA" id="ARBA00022748"/>
    </source>
</evidence>
<feature type="topological domain" description="Cytoplasmic" evidence="10">
    <location>
        <begin position="1"/>
        <end position="10"/>
    </location>
</feature>
<dbReference type="Pfam" id="PF03100">
    <property type="entry name" value="CcmE"/>
    <property type="match status" value="1"/>
</dbReference>
<protein>
    <recommendedName>
        <fullName evidence="10">Cytochrome c-type biogenesis protein CcmE</fullName>
    </recommendedName>
    <alternativeName>
        <fullName evidence="10">Cytochrome c maturation protein E</fullName>
    </alternativeName>
    <alternativeName>
        <fullName evidence="10">Heme chaperone CcmE</fullName>
    </alternativeName>
</protein>
<dbReference type="NCBIfam" id="NF009731">
    <property type="entry name" value="PRK13254.1-5"/>
    <property type="match status" value="1"/>
</dbReference>
<comment type="caution">
    <text evidence="12">The sequence shown here is derived from an EMBL/GenBank/DDBJ whole genome shotgun (WGS) entry which is preliminary data.</text>
</comment>
<dbReference type="Proteomes" id="UP000609531">
    <property type="component" value="Unassembled WGS sequence"/>
</dbReference>
<dbReference type="GO" id="GO:0017003">
    <property type="term" value="P:protein-heme linkage"/>
    <property type="evidence" value="ECO:0007669"/>
    <property type="project" value="UniProtKB-UniRule"/>
</dbReference>
<dbReference type="GO" id="GO:0005886">
    <property type="term" value="C:plasma membrane"/>
    <property type="evidence" value="ECO:0007669"/>
    <property type="project" value="UniProtKB-SubCell"/>
</dbReference>
<comment type="subcellular location">
    <subcellularLocation>
        <location evidence="10">Cell membrane</location>
        <topology evidence="10">Single-pass type II membrane protein</topology>
    </subcellularLocation>
    <subcellularLocation>
        <location evidence="1">Membrane</location>
    </subcellularLocation>
</comment>
<sequence>MRRASRKARRLALFTVAGAALALAASLVFYALGDRITYAATPTELVGGDHPLGQRVRLGGLVETGSVVRGADGHVEFAVTDTKSRVPVTYVGILPDLFREGQGVVAEGRLNAAGILAADTVLARHDETYMPKEVVDALKAQGRWQGDVRAGMTERAGRVD</sequence>
<keyword evidence="8 10" id="KW-0408">Iron</keyword>
<dbReference type="GO" id="GO:0046872">
    <property type="term" value="F:metal ion binding"/>
    <property type="evidence" value="ECO:0007669"/>
    <property type="project" value="UniProtKB-KW"/>
</dbReference>
<keyword evidence="6 10" id="KW-0735">Signal-anchor</keyword>
<evidence type="ECO:0000256" key="1">
    <source>
        <dbReference type="ARBA" id="ARBA00004370"/>
    </source>
</evidence>
<evidence type="ECO:0000313" key="13">
    <source>
        <dbReference type="Proteomes" id="UP000609531"/>
    </source>
</evidence>
<evidence type="ECO:0000256" key="9">
    <source>
        <dbReference type="ARBA" id="ARBA00023136"/>
    </source>
</evidence>
<evidence type="ECO:0000256" key="8">
    <source>
        <dbReference type="ARBA" id="ARBA00023004"/>
    </source>
</evidence>
<proteinExistence type="inferred from homology"/>
<evidence type="ECO:0000256" key="7">
    <source>
        <dbReference type="ARBA" id="ARBA00022989"/>
    </source>
</evidence>
<evidence type="ECO:0000256" key="10">
    <source>
        <dbReference type="HAMAP-Rule" id="MF_01959"/>
    </source>
</evidence>
<dbReference type="EMBL" id="JAEKJA010000002">
    <property type="protein sequence ID" value="MBJ3774759.1"/>
    <property type="molecule type" value="Genomic_DNA"/>
</dbReference>
<keyword evidence="13" id="KW-1185">Reference proteome</keyword>
<feature type="topological domain" description="Extracellular" evidence="10">
    <location>
        <begin position="32"/>
        <end position="160"/>
    </location>
</feature>
<keyword evidence="7 10" id="KW-1133">Transmembrane helix</keyword>
<keyword evidence="9 10" id="KW-0472">Membrane</keyword>
<feature type="binding site" description="axial binding residue" evidence="10 11">
    <location>
        <position position="129"/>
    </location>
    <ligand>
        <name>heme</name>
        <dbReference type="ChEBI" id="CHEBI:30413"/>
    </ligand>
    <ligandPart>
        <name>Fe</name>
        <dbReference type="ChEBI" id="CHEBI:18248"/>
    </ligandPart>
</feature>
<keyword evidence="2 10" id="KW-0349">Heme</keyword>
<dbReference type="InterPro" id="IPR004329">
    <property type="entry name" value="CcmE"/>
</dbReference>
<dbReference type="NCBIfam" id="NF009727">
    <property type="entry name" value="PRK13254.1-1"/>
    <property type="match status" value="1"/>
</dbReference>
<evidence type="ECO:0000256" key="6">
    <source>
        <dbReference type="ARBA" id="ARBA00022968"/>
    </source>
</evidence>
<dbReference type="Gene3D" id="2.40.50.140">
    <property type="entry name" value="Nucleic acid-binding proteins"/>
    <property type="match status" value="1"/>
</dbReference>